<dbReference type="Proteomes" id="UP000184207">
    <property type="component" value="Unassembled WGS sequence"/>
</dbReference>
<dbReference type="AlphaFoldDB" id="A0A1M7T8Z2"/>
<protein>
    <submittedName>
        <fullName evidence="1">Uncharacterized protein</fullName>
    </submittedName>
</protein>
<proteinExistence type="predicted"/>
<dbReference type="STRING" id="1121883.SAMN02745226_01739"/>
<dbReference type="RefSeq" id="WP_245789653.1">
    <property type="nucleotide sequence ID" value="NZ_FRDJ01000011.1"/>
</dbReference>
<gene>
    <name evidence="1" type="ORF">SAMN02745226_01739</name>
</gene>
<evidence type="ECO:0000313" key="1">
    <source>
        <dbReference type="EMBL" id="SHN67224.1"/>
    </source>
</evidence>
<evidence type="ECO:0000313" key="2">
    <source>
        <dbReference type="Proteomes" id="UP000184207"/>
    </source>
</evidence>
<accession>A0A1M7T8Z2</accession>
<keyword evidence="2" id="KW-1185">Reference proteome</keyword>
<dbReference type="EMBL" id="FRDJ01000011">
    <property type="protein sequence ID" value="SHN67224.1"/>
    <property type="molecule type" value="Genomic_DNA"/>
</dbReference>
<dbReference type="PROSITE" id="PS51257">
    <property type="entry name" value="PROKAR_LIPOPROTEIN"/>
    <property type="match status" value="1"/>
</dbReference>
<organism evidence="1 2">
    <name type="scientific">Fervidobacterium gondwanense DSM 13020</name>
    <dbReference type="NCBI Taxonomy" id="1121883"/>
    <lineage>
        <taxon>Bacteria</taxon>
        <taxon>Thermotogati</taxon>
        <taxon>Thermotogota</taxon>
        <taxon>Thermotogae</taxon>
        <taxon>Thermotogales</taxon>
        <taxon>Fervidobacteriaceae</taxon>
        <taxon>Fervidobacterium</taxon>
    </lineage>
</organism>
<reference evidence="2" key="1">
    <citation type="submission" date="2016-12" db="EMBL/GenBank/DDBJ databases">
        <authorList>
            <person name="Varghese N."/>
            <person name="Submissions S."/>
        </authorList>
    </citation>
    <scope>NUCLEOTIDE SEQUENCE [LARGE SCALE GENOMIC DNA]</scope>
    <source>
        <strain evidence="2">DSM 13020</strain>
    </source>
</reference>
<sequence>MRNLNKNTKRIIYMVLVFVLFLFLLGTASSCMRILNLQLPDGVYVVGEWNGWVPTESDRMSYSSTENAYVFELPVASITFNPSRSGSEFSIGWYKVIYKSDGVTKVSSAIPVWKENLGSDAKLTIYATPTTMENGLAKGVGDSEKFKTIQKTWSIGGELNNWTLAQGVMTWDDTNKVFVYEKTNFSVTKSEYKFKLSRTDNDWKPWELNFDGKKYDAGMGQDGSVTFPENGTYDIKITYNPKFSLLKVEYTKK</sequence>
<name>A0A1M7T8Z2_FERGO</name>